<accession>X0TXS8</accession>
<proteinExistence type="predicted"/>
<reference evidence="1" key="1">
    <citation type="journal article" date="2014" name="Front. Microbiol.">
        <title>High frequency of phylogenetically diverse reductive dehalogenase-homologous genes in deep subseafloor sedimentary metagenomes.</title>
        <authorList>
            <person name="Kawai M."/>
            <person name="Futagami T."/>
            <person name="Toyoda A."/>
            <person name="Takaki Y."/>
            <person name="Nishi S."/>
            <person name="Hori S."/>
            <person name="Arai W."/>
            <person name="Tsubouchi T."/>
            <person name="Morono Y."/>
            <person name="Uchiyama I."/>
            <person name="Ito T."/>
            <person name="Fujiyama A."/>
            <person name="Inagaki F."/>
            <person name="Takami H."/>
        </authorList>
    </citation>
    <scope>NUCLEOTIDE SEQUENCE</scope>
    <source>
        <strain evidence="1">Expedition CK06-06</strain>
    </source>
</reference>
<organism evidence="1">
    <name type="scientific">marine sediment metagenome</name>
    <dbReference type="NCBI Taxonomy" id="412755"/>
    <lineage>
        <taxon>unclassified sequences</taxon>
        <taxon>metagenomes</taxon>
        <taxon>ecological metagenomes</taxon>
    </lineage>
</organism>
<sequence length="69" mass="7271">MMRSGDLNSSSVTRLIRGLLTGGLAGFLVAGTATDVPAQTMPGPVYFELGNAGHEKLAKKISKRLELRA</sequence>
<dbReference type="AlphaFoldDB" id="X0TXS8"/>
<protein>
    <submittedName>
        <fullName evidence="1">Uncharacterized protein</fullName>
    </submittedName>
</protein>
<gene>
    <name evidence="1" type="ORF">S01H1_27846</name>
</gene>
<dbReference type="EMBL" id="BARS01016985">
    <property type="protein sequence ID" value="GAF92942.1"/>
    <property type="molecule type" value="Genomic_DNA"/>
</dbReference>
<name>X0TXS8_9ZZZZ</name>
<feature type="non-terminal residue" evidence="1">
    <location>
        <position position="69"/>
    </location>
</feature>
<evidence type="ECO:0000313" key="1">
    <source>
        <dbReference type="EMBL" id="GAF92942.1"/>
    </source>
</evidence>
<comment type="caution">
    <text evidence="1">The sequence shown here is derived from an EMBL/GenBank/DDBJ whole genome shotgun (WGS) entry which is preliminary data.</text>
</comment>